<dbReference type="Pfam" id="PF00622">
    <property type="entry name" value="SPRY"/>
    <property type="match status" value="1"/>
</dbReference>
<reference evidence="2 3" key="1">
    <citation type="submission" date="2019-09" db="EMBL/GenBank/DDBJ databases">
        <title>Bird 10,000 Genomes (B10K) Project - Family phase.</title>
        <authorList>
            <person name="Zhang G."/>
        </authorList>
    </citation>
    <scope>NUCLEOTIDE SEQUENCE [LARGE SCALE GENOMIC DNA]</scope>
    <source>
        <strain evidence="2">B10K-DU-027-49</strain>
        <tissue evidence="2">Muscle</tissue>
    </source>
</reference>
<accession>A0A7K5Z886</accession>
<gene>
    <name evidence="2" type="primary">Btn1a1_1</name>
    <name evidence="2" type="ORF">PTEBUR_R14240</name>
</gene>
<dbReference type="PANTHER" id="PTHR24103">
    <property type="entry name" value="E3 UBIQUITIN-PROTEIN LIGASE TRIM"/>
    <property type="match status" value="1"/>
</dbReference>
<sequence>PPAQVTLDRTTANARLYLSEDCRVVRWDICEQDLPRNPERFKLCPCVLSLRGFTWGWHSWEVEDSREGMWAIGVAKESVPRESFFPRNPKEVIWALRHNRDGYEALTSPSFTHLTLCNVPQRIRIYLDCEEGKVEFYDAVSKDRIFAFPQGSFKGAKVYPWFLVVGDAHLKLV</sequence>
<protein>
    <submittedName>
        <fullName evidence="2">BT1A1 protein</fullName>
    </submittedName>
</protein>
<feature type="non-terminal residue" evidence="2">
    <location>
        <position position="173"/>
    </location>
</feature>
<dbReference type="Gene3D" id="2.60.120.920">
    <property type="match status" value="1"/>
</dbReference>
<feature type="non-terminal residue" evidence="2">
    <location>
        <position position="1"/>
    </location>
</feature>
<dbReference type="InterPro" id="IPR050143">
    <property type="entry name" value="TRIM/RBCC"/>
</dbReference>
<keyword evidence="3" id="KW-1185">Reference proteome</keyword>
<dbReference type="OrthoDB" id="6270329at2759"/>
<comment type="caution">
    <text evidence="2">The sequence shown here is derived from an EMBL/GenBank/DDBJ whole genome shotgun (WGS) entry which is preliminary data.</text>
</comment>
<dbReference type="EMBL" id="VYZE01004141">
    <property type="protein sequence ID" value="NWU73729.1"/>
    <property type="molecule type" value="Genomic_DNA"/>
</dbReference>
<organism evidence="2 3">
    <name type="scientific">Pterocles burchelli</name>
    <dbReference type="NCBI Taxonomy" id="2585816"/>
    <lineage>
        <taxon>Eukaryota</taxon>
        <taxon>Metazoa</taxon>
        <taxon>Chordata</taxon>
        <taxon>Craniata</taxon>
        <taxon>Vertebrata</taxon>
        <taxon>Euteleostomi</taxon>
        <taxon>Archelosauria</taxon>
        <taxon>Archosauria</taxon>
        <taxon>Dinosauria</taxon>
        <taxon>Saurischia</taxon>
        <taxon>Theropoda</taxon>
        <taxon>Coelurosauria</taxon>
        <taxon>Aves</taxon>
        <taxon>Neognathae</taxon>
        <taxon>Neoaves</taxon>
        <taxon>Columbimorphae</taxon>
        <taxon>Pterocliformes</taxon>
        <taxon>Pteroclidae</taxon>
        <taxon>Pterocles</taxon>
    </lineage>
</organism>
<feature type="domain" description="B30.2/SPRY" evidence="1">
    <location>
        <begin position="1"/>
        <end position="173"/>
    </location>
</feature>
<dbReference type="InterPro" id="IPR001870">
    <property type="entry name" value="B30.2/SPRY"/>
</dbReference>
<dbReference type="InterPro" id="IPR006574">
    <property type="entry name" value="PRY"/>
</dbReference>
<dbReference type="InterPro" id="IPR013320">
    <property type="entry name" value="ConA-like_dom_sf"/>
</dbReference>
<dbReference type="Pfam" id="PF13765">
    <property type="entry name" value="PRY"/>
    <property type="match status" value="1"/>
</dbReference>
<dbReference type="PRINTS" id="PR01407">
    <property type="entry name" value="BUTYPHLNCDUF"/>
</dbReference>
<dbReference type="InterPro" id="IPR003877">
    <property type="entry name" value="SPRY_dom"/>
</dbReference>
<proteinExistence type="predicted"/>
<dbReference type="Proteomes" id="UP000522270">
    <property type="component" value="Unassembled WGS sequence"/>
</dbReference>
<dbReference type="PROSITE" id="PS50188">
    <property type="entry name" value="B302_SPRY"/>
    <property type="match status" value="1"/>
</dbReference>
<dbReference type="InterPro" id="IPR003879">
    <property type="entry name" value="Butyrophylin_SPRY"/>
</dbReference>
<dbReference type="InterPro" id="IPR043136">
    <property type="entry name" value="B30.2/SPRY_sf"/>
</dbReference>
<name>A0A7K5Z886_9AVES</name>
<dbReference type="AlphaFoldDB" id="A0A7K5Z886"/>
<dbReference type="SUPFAM" id="SSF49899">
    <property type="entry name" value="Concanavalin A-like lectins/glucanases"/>
    <property type="match status" value="1"/>
</dbReference>
<evidence type="ECO:0000259" key="1">
    <source>
        <dbReference type="PROSITE" id="PS50188"/>
    </source>
</evidence>
<evidence type="ECO:0000313" key="3">
    <source>
        <dbReference type="Proteomes" id="UP000522270"/>
    </source>
</evidence>
<dbReference type="SMART" id="SM00589">
    <property type="entry name" value="PRY"/>
    <property type="match status" value="1"/>
</dbReference>
<evidence type="ECO:0000313" key="2">
    <source>
        <dbReference type="EMBL" id="NWU73729.1"/>
    </source>
</evidence>